<dbReference type="SUPFAM" id="SSF47090">
    <property type="entry name" value="PGBD-like"/>
    <property type="match status" value="2"/>
</dbReference>
<reference evidence="4" key="1">
    <citation type="journal article" date="2019" name="Int. J. Syst. Evol. Microbiol.">
        <title>The Global Catalogue of Microorganisms (GCM) 10K type strain sequencing project: providing services to taxonomists for standard genome sequencing and annotation.</title>
        <authorList>
            <consortium name="The Broad Institute Genomics Platform"/>
            <consortium name="The Broad Institute Genome Sequencing Center for Infectious Disease"/>
            <person name="Wu L."/>
            <person name="Ma J."/>
        </authorList>
    </citation>
    <scope>NUCLEOTIDE SEQUENCE [LARGE SCALE GENOMIC DNA]</scope>
    <source>
        <strain evidence="4">CCUG 53252</strain>
    </source>
</reference>
<dbReference type="Pfam" id="PF01520">
    <property type="entry name" value="Amidase_3"/>
    <property type="match status" value="1"/>
</dbReference>
<dbReference type="PANTHER" id="PTHR30404:SF0">
    <property type="entry name" value="N-ACETYLMURAMOYL-L-ALANINE AMIDASE AMIC"/>
    <property type="match status" value="1"/>
</dbReference>
<dbReference type="Gene3D" id="3.40.630.40">
    <property type="entry name" value="Zn-dependent exopeptidases"/>
    <property type="match status" value="1"/>
</dbReference>
<dbReference type="InterPro" id="IPR002477">
    <property type="entry name" value="Peptidoglycan-bd-like"/>
</dbReference>
<dbReference type="RefSeq" id="WP_290290605.1">
    <property type="nucleotide sequence ID" value="NZ_CP047211.1"/>
</dbReference>
<accession>A0ABV7ZQ53</accession>
<dbReference type="EMBL" id="JBHRZN010000001">
    <property type="protein sequence ID" value="MFC3849526.1"/>
    <property type="molecule type" value="Genomic_DNA"/>
</dbReference>
<feature type="domain" description="MurNAc-LAA" evidence="2">
    <location>
        <begin position="252"/>
        <end position="367"/>
    </location>
</feature>
<gene>
    <name evidence="3" type="ORF">ACFORJ_05040</name>
</gene>
<dbReference type="GO" id="GO:0008745">
    <property type="term" value="F:N-acetylmuramoyl-L-alanine amidase activity"/>
    <property type="evidence" value="ECO:0007669"/>
    <property type="project" value="UniProtKB-EC"/>
</dbReference>
<dbReference type="Gene3D" id="1.10.101.10">
    <property type="entry name" value="PGBD-like superfamily/PGBD"/>
    <property type="match status" value="2"/>
</dbReference>
<organism evidence="3 4">
    <name type="scientific">Corynebacterium hansenii</name>
    <dbReference type="NCBI Taxonomy" id="394964"/>
    <lineage>
        <taxon>Bacteria</taxon>
        <taxon>Bacillati</taxon>
        <taxon>Actinomycetota</taxon>
        <taxon>Actinomycetes</taxon>
        <taxon>Mycobacteriales</taxon>
        <taxon>Corynebacteriaceae</taxon>
        <taxon>Corynebacterium</taxon>
    </lineage>
</organism>
<dbReference type="CDD" id="cd02696">
    <property type="entry name" value="MurNAc-LAA"/>
    <property type="match status" value="1"/>
</dbReference>
<dbReference type="PANTHER" id="PTHR30404">
    <property type="entry name" value="N-ACETYLMURAMOYL-L-ALANINE AMIDASE"/>
    <property type="match status" value="1"/>
</dbReference>
<keyword evidence="4" id="KW-1185">Reference proteome</keyword>
<dbReference type="SMART" id="SM00646">
    <property type="entry name" value="Ami_3"/>
    <property type="match status" value="1"/>
</dbReference>
<name>A0ABV7ZQ53_9CORY</name>
<dbReference type="InterPro" id="IPR036366">
    <property type="entry name" value="PGBDSf"/>
</dbReference>
<evidence type="ECO:0000259" key="2">
    <source>
        <dbReference type="SMART" id="SM00646"/>
    </source>
</evidence>
<protein>
    <submittedName>
        <fullName evidence="3">N-acetylmuramoyl-L-alanine amidase</fullName>
        <ecNumber evidence="3">3.5.1.28</ecNumber>
    </submittedName>
</protein>
<comment type="caution">
    <text evidence="3">The sequence shown here is derived from an EMBL/GenBank/DDBJ whole genome shotgun (WGS) entry which is preliminary data.</text>
</comment>
<evidence type="ECO:0000313" key="4">
    <source>
        <dbReference type="Proteomes" id="UP001595751"/>
    </source>
</evidence>
<keyword evidence="1 3" id="KW-0378">Hydrolase</keyword>
<evidence type="ECO:0000313" key="3">
    <source>
        <dbReference type="EMBL" id="MFC3849526.1"/>
    </source>
</evidence>
<dbReference type="Proteomes" id="UP001595751">
    <property type="component" value="Unassembled WGS sequence"/>
</dbReference>
<proteinExistence type="predicted"/>
<dbReference type="SUPFAM" id="SSF53187">
    <property type="entry name" value="Zn-dependent exopeptidases"/>
    <property type="match status" value="1"/>
</dbReference>
<dbReference type="Pfam" id="PF01471">
    <property type="entry name" value="PG_binding_1"/>
    <property type="match status" value="2"/>
</dbReference>
<evidence type="ECO:0000256" key="1">
    <source>
        <dbReference type="ARBA" id="ARBA00022801"/>
    </source>
</evidence>
<dbReference type="EC" id="3.5.1.28" evidence="3"/>
<dbReference type="InterPro" id="IPR002508">
    <property type="entry name" value="MurNAc-LAA_cat"/>
</dbReference>
<sequence>MPEYLQVGERSPRVAEVRTTLARLGLLPGYAGDAIQQDSPQWSGDDDLFDEELRSALLEFQQSRGIYADGIIRDSTLKALREASYVLGARVLAFDPISPMTGDDIGQLQGILQELGFFDTRVDGHFGPLTDAAVREYQVNYGLQSDGICGPVTFRALSYLGRRVTGGSHVAMHERERVRAAGPKLSGKRVVIDPGRSSNDPGMTVEGPYGPITEEEILWDLASRVEGRLVAVGAETILSRPRTGDPSIEERAEMANAFGADVMISLRADRYPNERASGLATFYFGSIVGNSSILGQQLSGLIQREIVARTPLGDCRTHARTWDLMRLTRMPTVEVVVGYLTNPDDVAVLASPDQRDQIAEAIVVGVKRLYLPEEDDQPLTGTYSFVELLEAEKDA</sequence>
<dbReference type="InterPro" id="IPR036365">
    <property type="entry name" value="PGBD-like_sf"/>
</dbReference>
<dbReference type="InterPro" id="IPR050695">
    <property type="entry name" value="N-acetylmuramoyl_amidase_3"/>
</dbReference>